<gene>
    <name evidence="2" type="ORF">AAAU51_10190</name>
</gene>
<dbReference type="EMBL" id="JBBNIN010000015">
    <property type="protein sequence ID" value="MEQ2711541.1"/>
    <property type="molecule type" value="Genomic_DNA"/>
</dbReference>
<sequence>MNKIKLDREKIDIQLGNNLMTITALAEAYGCSRARINVILNSREVTPMCAGRLAKALNVKVEQIIE</sequence>
<proteinExistence type="predicted"/>
<evidence type="ECO:0000313" key="2">
    <source>
        <dbReference type="EMBL" id="MEQ2711541.1"/>
    </source>
</evidence>
<comment type="caution">
    <text evidence="2">The sequence shown here is derived from an EMBL/GenBank/DDBJ whole genome shotgun (WGS) entry which is preliminary data.</text>
</comment>
<dbReference type="SUPFAM" id="SSF47413">
    <property type="entry name" value="lambda repressor-like DNA-binding domains"/>
    <property type="match status" value="1"/>
</dbReference>
<accession>A0ABV1IWD9</accession>
<feature type="domain" description="HTH cro/C1-type" evidence="1">
    <location>
        <begin position="10"/>
        <end position="66"/>
    </location>
</feature>
<dbReference type="InterPro" id="IPR010982">
    <property type="entry name" value="Lambda_DNA-bd_dom_sf"/>
</dbReference>
<keyword evidence="3" id="KW-1185">Reference proteome</keyword>
<evidence type="ECO:0000313" key="3">
    <source>
        <dbReference type="Proteomes" id="UP001482154"/>
    </source>
</evidence>
<name>A0ABV1IWD9_9FIRM</name>
<dbReference type="Gene3D" id="1.10.260.40">
    <property type="entry name" value="lambda repressor-like DNA-binding domains"/>
    <property type="match status" value="1"/>
</dbReference>
<evidence type="ECO:0000259" key="1">
    <source>
        <dbReference type="Pfam" id="PF13443"/>
    </source>
</evidence>
<dbReference type="Proteomes" id="UP001482154">
    <property type="component" value="Unassembled WGS sequence"/>
</dbReference>
<dbReference type="Pfam" id="PF13443">
    <property type="entry name" value="HTH_26"/>
    <property type="match status" value="1"/>
</dbReference>
<organism evidence="2 3">
    <name type="scientific">Anaerostipes amylophilus</name>
    <dbReference type="NCBI Taxonomy" id="2981779"/>
    <lineage>
        <taxon>Bacteria</taxon>
        <taxon>Bacillati</taxon>
        <taxon>Bacillota</taxon>
        <taxon>Clostridia</taxon>
        <taxon>Lachnospirales</taxon>
        <taxon>Lachnospiraceae</taxon>
        <taxon>Anaerostipes</taxon>
    </lineage>
</organism>
<reference evidence="2 3" key="1">
    <citation type="submission" date="2024-04" db="EMBL/GenBank/DDBJ databases">
        <title>Human intestinal bacterial collection.</title>
        <authorList>
            <person name="Pauvert C."/>
            <person name="Hitch T.C.A."/>
            <person name="Clavel T."/>
        </authorList>
    </citation>
    <scope>NUCLEOTIDE SEQUENCE [LARGE SCALE GENOMIC DNA]</scope>
    <source>
        <strain evidence="2 3">CLA-AA-H249</strain>
    </source>
</reference>
<protein>
    <submittedName>
        <fullName evidence="2">Helix-turn-helix domain-containing protein</fullName>
    </submittedName>
</protein>
<dbReference type="RefSeq" id="WP_349111165.1">
    <property type="nucleotide sequence ID" value="NZ_JBBNIN010000015.1"/>
</dbReference>
<dbReference type="InterPro" id="IPR001387">
    <property type="entry name" value="Cro/C1-type_HTH"/>
</dbReference>